<dbReference type="InterPro" id="IPR001296">
    <property type="entry name" value="Glyco_trans_1"/>
</dbReference>
<dbReference type="PANTHER" id="PTHR46656:SF3">
    <property type="entry name" value="PUTATIVE-RELATED"/>
    <property type="match status" value="1"/>
</dbReference>
<dbReference type="CDD" id="cd03801">
    <property type="entry name" value="GT4_PimA-like"/>
    <property type="match status" value="1"/>
</dbReference>
<dbReference type="Proteomes" id="UP000030755">
    <property type="component" value="Unassembled WGS sequence"/>
</dbReference>
<keyword evidence="5" id="KW-1185">Reference proteome</keyword>
<keyword evidence="1" id="KW-0328">Glycosyltransferase</keyword>
<evidence type="ECO:0000313" key="5">
    <source>
        <dbReference type="Proteomes" id="UP000030755"/>
    </source>
</evidence>
<reference evidence="6" key="2">
    <citation type="journal article" date="2018" name="Nat. Microbiol.">
        <title>Leveraging single-cell genomics to expand the fungal tree of life.</title>
        <authorList>
            <person name="Ahrendt S.R."/>
            <person name="Quandt C.A."/>
            <person name="Ciobanu D."/>
            <person name="Clum A."/>
            <person name="Salamov A."/>
            <person name="Andreopoulos B."/>
            <person name="Cheng J.F."/>
            <person name="Woyke T."/>
            <person name="Pelin A."/>
            <person name="Henrissat B."/>
            <person name="Reynolds N.K."/>
            <person name="Benny G.L."/>
            <person name="Smith M.E."/>
            <person name="James T.Y."/>
            <person name="Grigoriev I.V."/>
        </authorList>
    </citation>
    <scope>NUCLEOTIDE SEQUENCE [LARGE SCALE GENOMIC DNA]</scope>
    <source>
        <strain evidence="6">CSF55</strain>
    </source>
</reference>
<gene>
    <name evidence="3" type="ORF">O9G_005830</name>
    <name evidence="4" type="ORF">ROZALSC1DRAFT_26943</name>
</gene>
<dbReference type="AlphaFoldDB" id="A0A075B5E7"/>
<evidence type="ECO:0000313" key="3">
    <source>
        <dbReference type="EMBL" id="EPZ37061.1"/>
    </source>
</evidence>
<feature type="domain" description="Glycosyl transferase family 1" evidence="2">
    <location>
        <begin position="618"/>
        <end position="737"/>
    </location>
</feature>
<dbReference type="HOGENOM" id="CLU_340706_0_0_1"/>
<evidence type="ECO:0000313" key="6">
    <source>
        <dbReference type="Proteomes" id="UP000281549"/>
    </source>
</evidence>
<evidence type="ECO:0000313" key="4">
    <source>
        <dbReference type="EMBL" id="RKP21657.1"/>
    </source>
</evidence>
<organism evidence="3 5">
    <name type="scientific">Rozella allomycis (strain CSF55)</name>
    <dbReference type="NCBI Taxonomy" id="988480"/>
    <lineage>
        <taxon>Eukaryota</taxon>
        <taxon>Fungi</taxon>
        <taxon>Fungi incertae sedis</taxon>
        <taxon>Cryptomycota</taxon>
        <taxon>Cryptomycota incertae sedis</taxon>
        <taxon>Rozella</taxon>
    </lineage>
</organism>
<dbReference type="Pfam" id="PF00534">
    <property type="entry name" value="Glycos_transf_1"/>
    <property type="match status" value="1"/>
</dbReference>
<sequence length="833" mass="97383">MTFKIELIMLPLLCFIATIIYLKIDYNTPDEKFKLDNSYFNTNSTFDSQGCIAIGYDELKLSIIEKLFKQQCGQILNINEAFYEKRYAQLKMRTTILAPRLIVKFQTKSLGNYNLVIFDKKDLDFLQDFCSDRSNVYPWTLHYIFISSRKIDKSKLCTERFVDCTDRFFEKINLEDVEHNDTLIYINSDLTSRSGIQNMLSQLSLQYVEVNVLLLKPYDKLKEDFPFTKYFFHVPRILDDLLSLVGYHKTIIIIDSEETLISNFIVSYCKYDPTSICYHDDENHVVKSLSFLAFSNFHFFRWYSNILTFDDIQIGPYQLFDGWYRFFTTEKLKIFLKIRLGKVMYVFVETCNEYVWLRGIGLRANDYEPKCSAKGSFLKVNLNKGIIYIELPKTRILFFWQECHNSFSIRLRSEESFHGLLHDIITIKDYKQTYASYLIEHLQLLSSGKMKYHLSMEGPFFGHSSFSVVNLNTFMCLKDNLEYFIDIKTNNIPSANQETGLSIAQLFALKSIEGNNSLPSKKLKRIVYRHEWPPNLNRNEQALYLHEQPWEFDALPYKWIKSFINDKRLHIIVPSDYNKGSFLRAGLGPNQVSSISLGTSPLKFRIPILSDSNLNQMHENKFVFFFNGGLLARKGIDILLQAYIETFNSTSKTKLIIHSSYGDSFHRREIQKAKSNPNFPELVFIEKDLTFYELLELYKSSNVYISPYRSEGFGLTILEAIQSGKPVIISNYSAPIEFAWRSKSTILVGGFEEDCLCSPCGYKSVFGLRTEKCPKWFKPDINDISKIMKELYVKFENNSTEYFNVTNARLSVEHLTWANRAKKLHEIIKNKLE</sequence>
<dbReference type="OrthoDB" id="2193793at2759"/>
<dbReference type="PANTHER" id="PTHR46656">
    <property type="entry name" value="PUTATIVE-RELATED"/>
    <property type="match status" value="1"/>
</dbReference>
<name>A0A075B5E7_ROZAC</name>
<evidence type="ECO:0000256" key="1">
    <source>
        <dbReference type="ARBA" id="ARBA00022676"/>
    </source>
</evidence>
<keyword evidence="4" id="KW-0808">Transferase</keyword>
<dbReference type="EMBL" id="ML004938">
    <property type="protein sequence ID" value="RKP21657.1"/>
    <property type="molecule type" value="Genomic_DNA"/>
</dbReference>
<dbReference type="Proteomes" id="UP000281549">
    <property type="component" value="Unassembled WGS sequence"/>
</dbReference>
<reference evidence="3 5" key="1">
    <citation type="journal article" date="2013" name="Curr. Biol.">
        <title>Shared signatures of parasitism and phylogenomics unite Cryptomycota and microsporidia.</title>
        <authorList>
            <person name="James T.Y."/>
            <person name="Pelin A."/>
            <person name="Bonen L."/>
            <person name="Ahrendt S."/>
            <person name="Sain D."/>
            <person name="Corradi N."/>
            <person name="Stajich J.E."/>
        </authorList>
    </citation>
    <scope>NUCLEOTIDE SEQUENCE [LARGE SCALE GENOMIC DNA]</scope>
    <source>
        <strain evidence="3 5">CSF55</strain>
        <strain evidence="3 5">CSF55</strain>
    </source>
</reference>
<evidence type="ECO:0000259" key="2">
    <source>
        <dbReference type="Pfam" id="PF00534"/>
    </source>
</evidence>
<dbReference type="GO" id="GO:0016757">
    <property type="term" value="F:glycosyltransferase activity"/>
    <property type="evidence" value="ECO:0007669"/>
    <property type="project" value="UniProtKB-KW"/>
</dbReference>
<dbReference type="Gene3D" id="3.40.50.2000">
    <property type="entry name" value="Glycogen Phosphorylase B"/>
    <property type="match status" value="1"/>
</dbReference>
<reference evidence="4" key="3">
    <citation type="submission" date="2018-08" db="EMBL/GenBank/DDBJ databases">
        <title>Leveraging single-cell genomics to expand the Fungal Tree of Life.</title>
        <authorList>
            <consortium name="DOE Joint Genome Institute"/>
            <person name="Ahrendt S.R."/>
            <person name="Quandt C.A."/>
            <person name="Ciobanu D."/>
            <person name="Clum A."/>
            <person name="Salamov A."/>
            <person name="Andreopoulos B."/>
            <person name="Cheng J.-F."/>
            <person name="Woyke T."/>
            <person name="Pelin A."/>
            <person name="Henrissat B."/>
            <person name="Reynolds N."/>
            <person name="Benny G.L."/>
            <person name="Smith M.E."/>
            <person name="James T.Y."/>
            <person name="Grigoriev I.V."/>
        </authorList>
    </citation>
    <scope>NUCLEOTIDE SEQUENCE</scope>
    <source>
        <strain evidence="4">CSF55</strain>
    </source>
</reference>
<proteinExistence type="predicted"/>
<protein>
    <submittedName>
        <fullName evidence="4">UDP-Glycosyltransferase/glycogen phosphorylase</fullName>
    </submittedName>
</protein>
<dbReference type="EMBL" id="KE560359">
    <property type="protein sequence ID" value="EPZ37061.1"/>
    <property type="molecule type" value="Genomic_DNA"/>
</dbReference>
<accession>A0A075B5E7</accession>
<dbReference type="SUPFAM" id="SSF53756">
    <property type="entry name" value="UDP-Glycosyltransferase/glycogen phosphorylase"/>
    <property type="match status" value="1"/>
</dbReference>
<dbReference type="STRING" id="988480.A0A075B5E7"/>